<reference evidence="2 3" key="1">
    <citation type="journal article" date="2023" name="Sci. Data">
        <title>Genome assembly of the Korean intertidal mud-creeper Batillaria attramentaria.</title>
        <authorList>
            <person name="Patra A.K."/>
            <person name="Ho P.T."/>
            <person name="Jun S."/>
            <person name="Lee S.J."/>
            <person name="Kim Y."/>
            <person name="Won Y.J."/>
        </authorList>
    </citation>
    <scope>NUCLEOTIDE SEQUENCE [LARGE SCALE GENOMIC DNA]</scope>
    <source>
        <strain evidence="2">Wonlab-2016</strain>
    </source>
</reference>
<evidence type="ECO:0000313" key="2">
    <source>
        <dbReference type="EMBL" id="KAK7474984.1"/>
    </source>
</evidence>
<comment type="caution">
    <text evidence="2">The sequence shown here is derived from an EMBL/GenBank/DDBJ whole genome shotgun (WGS) entry which is preliminary data.</text>
</comment>
<feature type="compositionally biased region" description="Polar residues" evidence="1">
    <location>
        <begin position="8"/>
        <end position="52"/>
    </location>
</feature>
<gene>
    <name evidence="2" type="ORF">BaRGS_00033795</name>
</gene>
<organism evidence="2 3">
    <name type="scientific">Batillaria attramentaria</name>
    <dbReference type="NCBI Taxonomy" id="370345"/>
    <lineage>
        <taxon>Eukaryota</taxon>
        <taxon>Metazoa</taxon>
        <taxon>Spiralia</taxon>
        <taxon>Lophotrochozoa</taxon>
        <taxon>Mollusca</taxon>
        <taxon>Gastropoda</taxon>
        <taxon>Caenogastropoda</taxon>
        <taxon>Sorbeoconcha</taxon>
        <taxon>Cerithioidea</taxon>
        <taxon>Batillariidae</taxon>
        <taxon>Batillaria</taxon>
    </lineage>
</organism>
<feature type="non-terminal residue" evidence="2">
    <location>
        <position position="52"/>
    </location>
</feature>
<dbReference type="Proteomes" id="UP001519460">
    <property type="component" value="Unassembled WGS sequence"/>
</dbReference>
<sequence>MNEENRRSIGSSRQSKGSQFGLENNSFRQSKSRNNLHNFTLTQLQGSLEGTR</sequence>
<evidence type="ECO:0000313" key="3">
    <source>
        <dbReference type="Proteomes" id="UP001519460"/>
    </source>
</evidence>
<name>A0ABD0JJ36_9CAEN</name>
<dbReference type="EMBL" id="JACVVK020000419">
    <property type="protein sequence ID" value="KAK7474984.1"/>
    <property type="molecule type" value="Genomic_DNA"/>
</dbReference>
<dbReference type="AlphaFoldDB" id="A0ABD0JJ36"/>
<accession>A0ABD0JJ36</accession>
<evidence type="ECO:0000256" key="1">
    <source>
        <dbReference type="SAM" id="MobiDB-lite"/>
    </source>
</evidence>
<feature type="region of interest" description="Disordered" evidence="1">
    <location>
        <begin position="1"/>
        <end position="52"/>
    </location>
</feature>
<protein>
    <submittedName>
        <fullName evidence="2">Uncharacterized protein</fullName>
    </submittedName>
</protein>
<proteinExistence type="predicted"/>
<keyword evidence="3" id="KW-1185">Reference proteome</keyword>